<evidence type="ECO:0000313" key="5">
    <source>
        <dbReference type="EMBL" id="RCH98198.1"/>
    </source>
</evidence>
<protein>
    <recommendedName>
        <fullName evidence="4">Nuclear pore protein</fullName>
    </recommendedName>
</protein>
<dbReference type="InterPro" id="IPR007231">
    <property type="entry name" value="Nucleoporin_int_Nup93/Nic96"/>
</dbReference>
<keyword evidence="4" id="KW-0653">Protein transport</keyword>
<keyword evidence="4" id="KW-0906">Nuclear pore complex</keyword>
<comment type="caution">
    <text evidence="5">The sequence shown here is derived from an EMBL/GenBank/DDBJ whole genome shotgun (WGS) entry which is preliminary data.</text>
</comment>
<keyword evidence="3 4" id="KW-0539">Nucleus</keyword>
<dbReference type="AlphaFoldDB" id="A0A367K7P9"/>
<proteinExistence type="inferred from homology"/>
<keyword evidence="4" id="KW-0811">Translocation</keyword>
<evidence type="ECO:0000256" key="3">
    <source>
        <dbReference type="ARBA" id="ARBA00023242"/>
    </source>
</evidence>
<keyword evidence="4" id="KW-0509">mRNA transport</keyword>
<dbReference type="EMBL" id="PJQM01002095">
    <property type="protein sequence ID" value="RCH98198.1"/>
    <property type="molecule type" value="Genomic_DNA"/>
</dbReference>
<comment type="subcellular location">
    <subcellularLocation>
        <location evidence="1">Nucleus envelope</location>
    </subcellularLocation>
    <subcellularLocation>
        <location evidence="4">Nucleus</location>
        <location evidence="4">Nuclear pore complex</location>
    </subcellularLocation>
</comment>
<dbReference type="GO" id="GO:0006606">
    <property type="term" value="P:protein import into nucleus"/>
    <property type="evidence" value="ECO:0007669"/>
    <property type="project" value="TreeGrafter"/>
</dbReference>
<dbReference type="GO" id="GO:0017056">
    <property type="term" value="F:structural constituent of nuclear pore"/>
    <property type="evidence" value="ECO:0007669"/>
    <property type="project" value="InterPro"/>
</dbReference>
<sequence>MASNPFEKLLQSSKELAELSKNSSGVPQLNRDLGQIATETNLLTSKVSTGQPLNANAHYFLAQGGSNTHEVTTNLKDIDTKVIFQPTEVIENTDVEGYLEKVQGTYMREITQETRQKTRQNLLHHMEQQLHDNWATMQTRILSAWDQEQDNKLFGKHCVQSKTQMHDYANAIRELNQKRLHLEKVPLIPRLQQVLKSTTCTKTQRSFMNDTWDIVAHVAKDIEQTAYPKDSLAITRMNQSMIASVKKWLENQYLGIANQALLSSGSQSLGGSPSIIHRMCVFSRILYNSITSSSSLYFEIDNNTPIWLLLYILFRIGRPELALQYVDDHQQQFYNAPGFLNYLRAYLSSKDHLLSQDMQEQVRSQYRMMTYGNQPIDPYKKLLYKIMGRCELHITGLDMCKETEDYLWLQLSLIREGSDYTLSSLQKTIVHAGPDHYDSKKLNPWYYAYVLTLTCQFERATAFMYTQQQFRLEAVHYGIAAAYYNLIRVSNDVTELLATKPDGNASLSLSRLIKQYVDFFEQASVEEVINYYCLLTLCPTQDMADLCHEYIADYAAKQENYKDILGDKLTYRPGLIETYKPLLGLESEQAYKENVLERVAQHFDMCGKYKDAISIYELAGDYHKGLAVLNQQLDYALDRPMAILLGKQHYQSLVDDNDLIACCHAASSYAYVPKDDMVAKTHSILLLLLMASKAYEAGKHEEALELIKSAHVIPFEDNGSYQSAVRATEIYKSMDETVKKHVPGIVMMTVEVLYSLYKYYSDQSAYTLTEAQKQYMADQCKKWEIYIKSLKTFAGMISSDIPVNVLHKLIKKLTELHQ</sequence>
<dbReference type="OrthoDB" id="1918363at2759"/>
<reference evidence="5 6" key="1">
    <citation type="journal article" date="2018" name="G3 (Bethesda)">
        <title>Phylogenetic and Phylogenomic Definition of Rhizopus Species.</title>
        <authorList>
            <person name="Gryganskyi A.P."/>
            <person name="Golan J."/>
            <person name="Dolatabadi S."/>
            <person name="Mondo S."/>
            <person name="Robb S."/>
            <person name="Idnurm A."/>
            <person name="Muszewska A."/>
            <person name="Steczkiewicz K."/>
            <person name="Masonjones S."/>
            <person name="Liao H.L."/>
            <person name="Gajdeczka M.T."/>
            <person name="Anike F."/>
            <person name="Vuek A."/>
            <person name="Anishchenko I.M."/>
            <person name="Voigt K."/>
            <person name="de Hoog G.S."/>
            <person name="Smith M.E."/>
            <person name="Heitman J."/>
            <person name="Vilgalys R."/>
            <person name="Stajich J.E."/>
        </authorList>
    </citation>
    <scope>NUCLEOTIDE SEQUENCE [LARGE SCALE GENOMIC DNA]</scope>
    <source>
        <strain evidence="5 6">LSU 92-RS-03</strain>
    </source>
</reference>
<dbReference type="STRING" id="4846.A0A367K7P9"/>
<comment type="similarity">
    <text evidence="2 4">Belongs to the nucleoporin interacting component (NIC) family.</text>
</comment>
<evidence type="ECO:0000313" key="6">
    <source>
        <dbReference type="Proteomes" id="UP000253551"/>
    </source>
</evidence>
<organism evidence="5 6">
    <name type="scientific">Rhizopus stolonifer</name>
    <name type="common">Rhizopus nigricans</name>
    <dbReference type="NCBI Taxonomy" id="4846"/>
    <lineage>
        <taxon>Eukaryota</taxon>
        <taxon>Fungi</taxon>
        <taxon>Fungi incertae sedis</taxon>
        <taxon>Mucoromycota</taxon>
        <taxon>Mucoromycotina</taxon>
        <taxon>Mucoromycetes</taxon>
        <taxon>Mucorales</taxon>
        <taxon>Mucorineae</taxon>
        <taxon>Rhizopodaceae</taxon>
        <taxon>Rhizopus</taxon>
    </lineage>
</organism>
<dbReference type="Proteomes" id="UP000253551">
    <property type="component" value="Unassembled WGS sequence"/>
</dbReference>
<dbReference type="PANTHER" id="PTHR11225">
    <property type="entry name" value="NUCLEAR PORE COMPLEX PROTEIN NUP93 NUCLEOPORIN NUP93 DEAD EYE PROTEIN"/>
    <property type="match status" value="1"/>
</dbReference>
<dbReference type="GO" id="GO:0016973">
    <property type="term" value="P:poly(A)+ mRNA export from nucleus"/>
    <property type="evidence" value="ECO:0007669"/>
    <property type="project" value="TreeGrafter"/>
</dbReference>
<keyword evidence="4" id="KW-0472">Membrane</keyword>
<dbReference type="GO" id="GO:0005643">
    <property type="term" value="C:nuclear pore"/>
    <property type="evidence" value="ECO:0007669"/>
    <property type="project" value="UniProtKB-SubCell"/>
</dbReference>
<evidence type="ECO:0000256" key="2">
    <source>
        <dbReference type="ARBA" id="ARBA00010186"/>
    </source>
</evidence>
<accession>A0A367K7P9</accession>
<evidence type="ECO:0000256" key="4">
    <source>
        <dbReference type="RuleBase" id="RU364035"/>
    </source>
</evidence>
<gene>
    <name evidence="5" type="ORF">CU098_000027</name>
</gene>
<keyword evidence="4" id="KW-0813">Transport</keyword>
<evidence type="ECO:0000256" key="1">
    <source>
        <dbReference type="ARBA" id="ARBA00004259"/>
    </source>
</evidence>
<keyword evidence="6" id="KW-1185">Reference proteome</keyword>
<dbReference type="PANTHER" id="PTHR11225:SF4">
    <property type="entry name" value="NUCLEAR PORE COMPLEX PROTEIN NUP93"/>
    <property type="match status" value="1"/>
</dbReference>
<name>A0A367K7P9_RHIST</name>
<dbReference type="Pfam" id="PF04097">
    <property type="entry name" value="Nic96"/>
    <property type="match status" value="1"/>
</dbReference>